<feature type="active site" description="Proton donor/acceptor" evidence="9">
    <location>
        <position position="141"/>
    </location>
</feature>
<dbReference type="AlphaFoldDB" id="A0A6J4NCG5"/>
<keyword evidence="7 9" id="KW-0573">Peptidoglycan synthesis</keyword>
<keyword evidence="4" id="KW-0808">Transferase</keyword>
<dbReference type="InterPro" id="IPR005490">
    <property type="entry name" value="LD_TPept_cat_dom"/>
</dbReference>
<keyword evidence="5" id="KW-0378">Hydrolase</keyword>
<evidence type="ECO:0000256" key="1">
    <source>
        <dbReference type="ARBA" id="ARBA00004752"/>
    </source>
</evidence>
<dbReference type="GO" id="GO:0008360">
    <property type="term" value="P:regulation of cell shape"/>
    <property type="evidence" value="ECO:0007669"/>
    <property type="project" value="UniProtKB-UniRule"/>
</dbReference>
<reference evidence="11" key="1">
    <citation type="submission" date="2020-02" db="EMBL/GenBank/DDBJ databases">
        <authorList>
            <person name="Meier V. D."/>
        </authorList>
    </citation>
    <scope>NUCLEOTIDE SEQUENCE</scope>
    <source>
        <strain evidence="11">AVDCRST_MAG15</strain>
    </source>
</reference>
<protein>
    <submittedName>
        <fullName evidence="11">ErfK/YbiS/YcfS/YnhG family protein/Tat domain protein</fullName>
    </submittedName>
</protein>
<dbReference type="PANTHER" id="PTHR30582">
    <property type="entry name" value="L,D-TRANSPEPTIDASE"/>
    <property type="match status" value="1"/>
</dbReference>
<dbReference type="GO" id="GO:0071972">
    <property type="term" value="F:peptidoglycan L,D-transpeptidase activity"/>
    <property type="evidence" value="ECO:0007669"/>
    <property type="project" value="TreeGrafter"/>
</dbReference>
<evidence type="ECO:0000256" key="6">
    <source>
        <dbReference type="ARBA" id="ARBA00022960"/>
    </source>
</evidence>
<comment type="pathway">
    <text evidence="1 9">Cell wall biogenesis; peptidoglycan biosynthesis.</text>
</comment>
<dbReference type="SUPFAM" id="SSF141523">
    <property type="entry name" value="L,D-transpeptidase catalytic domain-like"/>
    <property type="match status" value="1"/>
</dbReference>
<dbReference type="InterPro" id="IPR050979">
    <property type="entry name" value="LD-transpeptidase"/>
</dbReference>
<dbReference type="Pfam" id="PF03734">
    <property type="entry name" value="YkuD"/>
    <property type="match status" value="1"/>
</dbReference>
<accession>A0A6J4NCG5</accession>
<dbReference type="GO" id="GO:0016757">
    <property type="term" value="F:glycosyltransferase activity"/>
    <property type="evidence" value="ECO:0007669"/>
    <property type="project" value="UniProtKB-KW"/>
</dbReference>
<dbReference type="GO" id="GO:0071555">
    <property type="term" value="P:cell wall organization"/>
    <property type="evidence" value="ECO:0007669"/>
    <property type="project" value="UniProtKB-UniRule"/>
</dbReference>
<feature type="domain" description="L,D-TPase catalytic" evidence="10">
    <location>
        <begin position="44"/>
        <end position="181"/>
    </location>
</feature>
<dbReference type="GO" id="GO:0005576">
    <property type="term" value="C:extracellular region"/>
    <property type="evidence" value="ECO:0007669"/>
    <property type="project" value="TreeGrafter"/>
</dbReference>
<keyword evidence="6 9" id="KW-0133">Cell shape</keyword>
<organism evidence="11">
    <name type="scientific">uncultured Rubellimicrobium sp</name>
    <dbReference type="NCBI Taxonomy" id="543078"/>
    <lineage>
        <taxon>Bacteria</taxon>
        <taxon>Pseudomonadati</taxon>
        <taxon>Pseudomonadota</taxon>
        <taxon>Alphaproteobacteria</taxon>
        <taxon>Rhodobacterales</taxon>
        <taxon>Roseobacteraceae</taxon>
        <taxon>Rubellimicrobium</taxon>
        <taxon>environmental samples</taxon>
    </lineage>
</organism>
<evidence type="ECO:0000256" key="8">
    <source>
        <dbReference type="ARBA" id="ARBA00023316"/>
    </source>
</evidence>
<dbReference type="EMBL" id="CADCUU010000001">
    <property type="protein sequence ID" value="CAA9382051.1"/>
    <property type="molecule type" value="Genomic_DNA"/>
</dbReference>
<dbReference type="GO" id="GO:0018104">
    <property type="term" value="P:peptidoglycan-protein cross-linking"/>
    <property type="evidence" value="ECO:0007669"/>
    <property type="project" value="TreeGrafter"/>
</dbReference>
<dbReference type="UniPathway" id="UPA00219"/>
<evidence type="ECO:0000259" key="10">
    <source>
        <dbReference type="PROSITE" id="PS52029"/>
    </source>
</evidence>
<evidence type="ECO:0000256" key="2">
    <source>
        <dbReference type="ARBA" id="ARBA00005992"/>
    </source>
</evidence>
<dbReference type="InterPro" id="IPR038063">
    <property type="entry name" value="Transpep_catalytic_dom"/>
</dbReference>
<proteinExistence type="inferred from homology"/>
<feature type="active site" description="Nucleophile" evidence="9">
    <location>
        <position position="157"/>
    </location>
</feature>
<dbReference type="Gene3D" id="2.40.440.10">
    <property type="entry name" value="L,D-transpeptidase catalytic domain-like"/>
    <property type="match status" value="1"/>
</dbReference>
<gene>
    <name evidence="11" type="ORF">AVDCRST_MAG15-1021</name>
</gene>
<comment type="similarity">
    <text evidence="2">Belongs to the YkuD family.</text>
</comment>
<evidence type="ECO:0000256" key="9">
    <source>
        <dbReference type="PROSITE-ProRule" id="PRU01373"/>
    </source>
</evidence>
<dbReference type="PANTHER" id="PTHR30582:SF24">
    <property type="entry name" value="L,D-TRANSPEPTIDASE ERFK_SRFK-RELATED"/>
    <property type="match status" value="1"/>
</dbReference>
<evidence type="ECO:0000256" key="5">
    <source>
        <dbReference type="ARBA" id="ARBA00022801"/>
    </source>
</evidence>
<evidence type="ECO:0000256" key="4">
    <source>
        <dbReference type="ARBA" id="ARBA00022679"/>
    </source>
</evidence>
<keyword evidence="3" id="KW-0328">Glycosyltransferase</keyword>
<evidence type="ECO:0000256" key="7">
    <source>
        <dbReference type="ARBA" id="ARBA00022984"/>
    </source>
</evidence>
<sequence length="242" mass="26345">MSRHGLGYGRIKDNGYTLPGVPAGYRRGVNRRAQVSYTGSAEPGTIEIDPHAKFLYWVEDGGSAIRYPIAVGREGVGISGSFTIARKAEWPGWTPTANMLRREPEVYGPFAGGVPGGLASPLGARALYLYRRSRDTFYRIHGTNDLSSIGNSGSAGCIRMFNHDVIDLYGRVPDGTRVEVRSLEESVRIEGPLMAKRGIELPPFQNGEVQRPPVPEAMVPERYYANPEAQAEMAFAADVAGT</sequence>
<evidence type="ECO:0000256" key="3">
    <source>
        <dbReference type="ARBA" id="ARBA00022676"/>
    </source>
</evidence>
<dbReference type="PROSITE" id="PS52029">
    <property type="entry name" value="LD_TPASE"/>
    <property type="match status" value="1"/>
</dbReference>
<name>A0A6J4NCG5_9RHOB</name>
<keyword evidence="8 9" id="KW-0961">Cell wall biogenesis/degradation</keyword>
<evidence type="ECO:0000313" key="11">
    <source>
        <dbReference type="EMBL" id="CAA9382051.1"/>
    </source>
</evidence>
<dbReference type="CDD" id="cd16913">
    <property type="entry name" value="YkuD_like"/>
    <property type="match status" value="1"/>
</dbReference>